<name>A0A1I7EJ85_9BURK</name>
<evidence type="ECO:0000313" key="2">
    <source>
        <dbReference type="EMBL" id="SFU23964.1"/>
    </source>
</evidence>
<evidence type="ECO:0000256" key="1">
    <source>
        <dbReference type="SAM" id="MobiDB-lite"/>
    </source>
</evidence>
<feature type="region of interest" description="Disordered" evidence="1">
    <location>
        <begin position="1"/>
        <end position="46"/>
    </location>
</feature>
<dbReference type="Proteomes" id="UP000198844">
    <property type="component" value="Unassembled WGS sequence"/>
</dbReference>
<evidence type="ECO:0000313" key="3">
    <source>
        <dbReference type="Proteomes" id="UP000198844"/>
    </source>
</evidence>
<gene>
    <name evidence="2" type="ORF">SAMN05192563_102434</name>
</gene>
<proteinExistence type="predicted"/>
<sequence length="46" mass="4725">MQSTQIPPDNVAGIPASEDDQAQPVPPDESGNLPELPDPAEVGEDG</sequence>
<accession>A0A1I7EJ85</accession>
<organism evidence="2 3">
    <name type="scientific">Paraburkholderia aspalathi</name>
    <dbReference type="NCBI Taxonomy" id="1324617"/>
    <lineage>
        <taxon>Bacteria</taxon>
        <taxon>Pseudomonadati</taxon>
        <taxon>Pseudomonadota</taxon>
        <taxon>Betaproteobacteria</taxon>
        <taxon>Burkholderiales</taxon>
        <taxon>Burkholderiaceae</taxon>
        <taxon>Paraburkholderia</taxon>
    </lineage>
</organism>
<dbReference type="EMBL" id="FPBH01000024">
    <property type="protein sequence ID" value="SFU23964.1"/>
    <property type="molecule type" value="Genomic_DNA"/>
</dbReference>
<protein>
    <submittedName>
        <fullName evidence="2">Uncharacterized protein</fullName>
    </submittedName>
</protein>
<dbReference type="RefSeq" id="WP_167378485.1">
    <property type="nucleotide sequence ID" value="NZ_FPBH01000024.1"/>
</dbReference>
<dbReference type="AlphaFoldDB" id="A0A1I7EJ85"/>
<reference evidence="2 3" key="1">
    <citation type="submission" date="2016-10" db="EMBL/GenBank/DDBJ databases">
        <authorList>
            <person name="de Groot N.N."/>
        </authorList>
    </citation>
    <scope>NUCLEOTIDE SEQUENCE [LARGE SCALE GENOMIC DNA]</scope>
    <source>
        <strain evidence="2 3">LMG 27731</strain>
    </source>
</reference>